<sequence length="127" mass="14128">MAINSSGDVSISLHANKLFGELLEGEAITEIAINRPGEIFFEQKGVWHYQDAPHITYDLCDSFARALAKYRGDYISDTKPILSAVLPTGERTQIILPPASERETISITVRKPNKSFLTWIITSTTAF</sequence>
<name>S4W8Z1_AGGAC</name>
<accession>S4W8Z1</accession>
<dbReference type="EMBL" id="JX436327">
    <property type="protein sequence ID" value="AGO88766.1"/>
    <property type="molecule type" value="Genomic_DNA"/>
</dbReference>
<dbReference type="AlphaFoldDB" id="S4W8Z1"/>
<reference evidence="1" key="1">
    <citation type="journal article" date="2013" name="PLoS ONE">
        <title>Genomic Stability of Aggregatibacter actinomycetemcomitans during Persistent Oral Infection in Human.</title>
        <authorList>
            <person name="Sun R."/>
            <person name="Kittichotirat W."/>
            <person name="Wang J."/>
            <person name="Jan M."/>
            <person name="Chen W."/>
            <person name="Asikainen S."/>
            <person name="Bumgarner R."/>
            <person name="Chen C."/>
        </authorList>
    </citation>
    <scope>NUCLEOTIDE SEQUENCE</scope>
    <source>
        <strain evidence="1">S23A</strain>
        <plasmid evidence="1">pS23A</plasmid>
    </source>
</reference>
<geneLocation type="plasmid" evidence="1">
    <name>pS23A</name>
</geneLocation>
<dbReference type="InterPro" id="IPR027417">
    <property type="entry name" value="P-loop_NTPase"/>
</dbReference>
<protein>
    <submittedName>
        <fullName evidence="1">Transport associated protein 11</fullName>
    </submittedName>
</protein>
<organism evidence="1">
    <name type="scientific">Aggregatibacter actinomycetemcomitans</name>
    <name type="common">Actinobacillus actinomycetemcomitans</name>
    <name type="synonym">Haemophilus actinomycetemcomitans</name>
    <dbReference type="NCBI Taxonomy" id="714"/>
    <lineage>
        <taxon>Bacteria</taxon>
        <taxon>Pseudomonadati</taxon>
        <taxon>Pseudomonadota</taxon>
        <taxon>Gammaproteobacteria</taxon>
        <taxon>Pasteurellales</taxon>
        <taxon>Pasteurellaceae</taxon>
        <taxon>Aggregatibacter</taxon>
    </lineage>
</organism>
<keyword evidence="1" id="KW-0614">Plasmid</keyword>
<dbReference type="SUPFAM" id="SSF52540">
    <property type="entry name" value="P-loop containing nucleoside triphosphate hydrolases"/>
    <property type="match status" value="1"/>
</dbReference>
<dbReference type="Gene3D" id="3.30.450.90">
    <property type="match status" value="1"/>
</dbReference>
<proteinExistence type="predicted"/>
<dbReference type="SMR" id="S4W8Z1"/>
<gene>
    <name evidence="1" type="ORF">pS23A_0035</name>
</gene>
<evidence type="ECO:0000313" key="1">
    <source>
        <dbReference type="EMBL" id="AGO88766.1"/>
    </source>
</evidence>